<dbReference type="InterPro" id="IPR009091">
    <property type="entry name" value="RCC1/BLIP-II"/>
</dbReference>
<dbReference type="Gene3D" id="2.130.10.30">
    <property type="entry name" value="Regulator of chromosome condensation 1/beta-lactamase-inhibitor protein II"/>
    <property type="match status" value="3"/>
</dbReference>
<dbReference type="EMBL" id="FN649751">
    <property type="protein sequence ID" value="CBJ27384.1"/>
    <property type="molecule type" value="Genomic_DNA"/>
</dbReference>
<feature type="repeat" description="RCC1" evidence="2">
    <location>
        <begin position="266"/>
        <end position="327"/>
    </location>
</feature>
<feature type="repeat" description="RCC1" evidence="2">
    <location>
        <begin position="327"/>
        <end position="378"/>
    </location>
</feature>
<feature type="repeat" description="RCC1" evidence="2">
    <location>
        <begin position="152"/>
        <end position="212"/>
    </location>
</feature>
<evidence type="ECO:0000313" key="6">
    <source>
        <dbReference type="Proteomes" id="UP000002630"/>
    </source>
</evidence>
<dbReference type="PROSITE" id="PS50800">
    <property type="entry name" value="SAP"/>
    <property type="match status" value="1"/>
</dbReference>
<keyword evidence="1" id="KW-0677">Repeat</keyword>
<dbReference type="OMA" id="CAGFQRD"/>
<dbReference type="InterPro" id="IPR058923">
    <property type="entry name" value="RCC1-like_dom"/>
</dbReference>
<dbReference type="EMBL" id="FN648894">
    <property type="protein sequence ID" value="CBJ27384.1"/>
    <property type="molecule type" value="Genomic_DNA"/>
</dbReference>
<dbReference type="STRING" id="2880.D7G5T7"/>
<dbReference type="PRINTS" id="PR00633">
    <property type="entry name" value="RCCNDNSATION"/>
</dbReference>
<name>D7G5T7_ECTSI</name>
<feature type="coiled-coil region" evidence="3">
    <location>
        <begin position="530"/>
        <end position="557"/>
    </location>
</feature>
<dbReference type="InterPro" id="IPR000408">
    <property type="entry name" value="Reg_chr_condens"/>
</dbReference>
<dbReference type="PROSITE" id="PS50012">
    <property type="entry name" value="RCC1_3"/>
    <property type="match status" value="7"/>
</dbReference>
<dbReference type="Pfam" id="PF25390">
    <property type="entry name" value="WD40_RLD"/>
    <property type="match status" value="1"/>
</dbReference>
<evidence type="ECO:0000256" key="3">
    <source>
        <dbReference type="SAM" id="Coils"/>
    </source>
</evidence>
<evidence type="ECO:0000259" key="4">
    <source>
        <dbReference type="PROSITE" id="PS50800"/>
    </source>
</evidence>
<proteinExistence type="predicted"/>
<feature type="repeat" description="RCC1" evidence="2">
    <location>
        <begin position="439"/>
        <end position="521"/>
    </location>
</feature>
<organism evidence="5 6">
    <name type="scientific">Ectocarpus siliculosus</name>
    <name type="common">Brown alga</name>
    <name type="synonym">Conferva siliculosa</name>
    <dbReference type="NCBI Taxonomy" id="2880"/>
    <lineage>
        <taxon>Eukaryota</taxon>
        <taxon>Sar</taxon>
        <taxon>Stramenopiles</taxon>
        <taxon>Ochrophyta</taxon>
        <taxon>PX clade</taxon>
        <taxon>Phaeophyceae</taxon>
        <taxon>Ectocarpales</taxon>
        <taxon>Ectocarpaceae</taxon>
        <taxon>Ectocarpus</taxon>
    </lineage>
</organism>
<sequence length="635" mass="68136">MTALGLVNTLRAKTRTVDPAALKDDDYGWGTYKELRGVDTKTLTRQELRSHLEARDLATTGNKGQLALRLEASVVEEQTKAYADAEDAEFQLGADLEERGAVYVAGVNSSGQLGLGDWAPRDRFEVVRETRGAGVSFVAAGYDISFAVTEDHDVLSWGAKGIGATGHRLGTGAFDDDDEDLYMEPRPIRDLVGEEICQVQAGSSHCLAGSMGGDLYVWGRGESGQLGLGDRESKQIPVLNAGFPEGTEVSQVAVGENHSLVLTKAGGVYSWGHGDRGRLGVGACWRVGVPQSEKNIFPTPMLLHTFSKEVVRQVSCGPSFCLAVTAANVWSWGAGEGCVLGHGDTLTRETPVQIEAFKGSVVLQAECGTWHCAALVLVPPCKDGGYLYTWGSGYHGQLALGTRQVQPTPAIVAKLLATQQLLRKVWCGSHHCAAVTTDGELYTWGSNRTGCLGRALPDLNNEPSRARFVPRFVLLGKEDGEQYSADPGHVGGFGVLVDGVGRGLPRAVACGKEFTLVATYPYEGPVLEVAKQVMQASAIEEEEIRLLEEEQIRHQEKTGKERKKELARVAEMALGLSGKVPTKLCSICEDCPGFRPTPTRESICLGCHHSVSFHTQVNSAEAAASYSAADSLAKY</sequence>
<feature type="repeat" description="RCC1" evidence="2">
    <location>
        <begin position="385"/>
        <end position="438"/>
    </location>
</feature>
<gene>
    <name evidence="5" type="ORF">Esi_0067_0095</name>
</gene>
<dbReference type="PANTHER" id="PTHR22870:SF408">
    <property type="entry name" value="OS09G0560450 PROTEIN"/>
    <property type="match status" value="1"/>
</dbReference>
<dbReference type="SUPFAM" id="SSF50985">
    <property type="entry name" value="RCC1/BLIP-II"/>
    <property type="match status" value="2"/>
</dbReference>
<dbReference type="OrthoDB" id="10256179at2759"/>
<feature type="repeat" description="RCC1" evidence="2">
    <location>
        <begin position="100"/>
        <end position="151"/>
    </location>
</feature>
<evidence type="ECO:0000256" key="1">
    <source>
        <dbReference type="ARBA" id="ARBA00022737"/>
    </source>
</evidence>
<dbReference type="InterPro" id="IPR051210">
    <property type="entry name" value="Ub_ligase/GEF_domain"/>
</dbReference>
<keyword evidence="6" id="KW-1185">Reference proteome</keyword>
<feature type="domain" description="SAP" evidence="4">
    <location>
        <begin position="40"/>
        <end position="74"/>
    </location>
</feature>
<dbReference type="InterPro" id="IPR003034">
    <property type="entry name" value="SAP_dom"/>
</dbReference>
<reference evidence="5 6" key="1">
    <citation type="journal article" date="2010" name="Nature">
        <title>The Ectocarpus genome and the independent evolution of multicellularity in brown algae.</title>
        <authorList>
            <person name="Cock J.M."/>
            <person name="Sterck L."/>
            <person name="Rouze P."/>
            <person name="Scornet D."/>
            <person name="Allen A.E."/>
            <person name="Amoutzias G."/>
            <person name="Anthouard V."/>
            <person name="Artiguenave F."/>
            <person name="Aury J.M."/>
            <person name="Badger J.H."/>
            <person name="Beszteri B."/>
            <person name="Billiau K."/>
            <person name="Bonnet E."/>
            <person name="Bothwell J.H."/>
            <person name="Bowler C."/>
            <person name="Boyen C."/>
            <person name="Brownlee C."/>
            <person name="Carrano C.J."/>
            <person name="Charrier B."/>
            <person name="Cho G.Y."/>
            <person name="Coelho S.M."/>
            <person name="Collen J."/>
            <person name="Corre E."/>
            <person name="Da Silva C."/>
            <person name="Delage L."/>
            <person name="Delaroque N."/>
            <person name="Dittami S.M."/>
            <person name="Doulbeau S."/>
            <person name="Elias M."/>
            <person name="Farnham G."/>
            <person name="Gachon C.M."/>
            <person name="Gschloessl B."/>
            <person name="Heesch S."/>
            <person name="Jabbari K."/>
            <person name="Jubin C."/>
            <person name="Kawai H."/>
            <person name="Kimura K."/>
            <person name="Kloareg B."/>
            <person name="Kupper F.C."/>
            <person name="Lang D."/>
            <person name="Le Bail A."/>
            <person name="Leblanc C."/>
            <person name="Lerouge P."/>
            <person name="Lohr M."/>
            <person name="Lopez P.J."/>
            <person name="Martens C."/>
            <person name="Maumus F."/>
            <person name="Michel G."/>
            <person name="Miranda-Saavedra D."/>
            <person name="Morales J."/>
            <person name="Moreau H."/>
            <person name="Motomura T."/>
            <person name="Nagasato C."/>
            <person name="Napoli C.A."/>
            <person name="Nelson D.R."/>
            <person name="Nyvall-Collen P."/>
            <person name="Peters A.F."/>
            <person name="Pommier C."/>
            <person name="Potin P."/>
            <person name="Poulain J."/>
            <person name="Quesneville H."/>
            <person name="Read B."/>
            <person name="Rensing S.A."/>
            <person name="Ritter A."/>
            <person name="Rousvoal S."/>
            <person name="Samanta M."/>
            <person name="Samson G."/>
            <person name="Schroeder D.C."/>
            <person name="Segurens B."/>
            <person name="Strittmatter M."/>
            <person name="Tonon T."/>
            <person name="Tregear J.W."/>
            <person name="Valentin K."/>
            <person name="von Dassow P."/>
            <person name="Yamagishi T."/>
            <person name="Van de Peer Y."/>
            <person name="Wincker P."/>
        </authorList>
    </citation>
    <scope>NUCLEOTIDE SEQUENCE [LARGE SCALE GENOMIC DNA]</scope>
    <source>
        <strain evidence="6">Ec32 / CCAP1310/4</strain>
    </source>
</reference>
<protein>
    <recommendedName>
        <fullName evidence="4">SAP domain-containing protein</fullName>
    </recommendedName>
</protein>
<dbReference type="PANTHER" id="PTHR22870">
    <property type="entry name" value="REGULATOR OF CHROMOSOME CONDENSATION"/>
    <property type="match status" value="1"/>
</dbReference>
<dbReference type="InParanoid" id="D7G5T7"/>
<evidence type="ECO:0000256" key="2">
    <source>
        <dbReference type="PROSITE-ProRule" id="PRU00235"/>
    </source>
</evidence>
<feature type="repeat" description="RCC1" evidence="2">
    <location>
        <begin position="213"/>
        <end position="265"/>
    </location>
</feature>
<dbReference type="AlphaFoldDB" id="D7G5T7"/>
<evidence type="ECO:0000313" key="5">
    <source>
        <dbReference type="EMBL" id="CBJ27384.1"/>
    </source>
</evidence>
<dbReference type="Proteomes" id="UP000002630">
    <property type="component" value="Linkage Group LG26"/>
</dbReference>
<keyword evidence="3" id="KW-0175">Coiled coil</keyword>
<accession>D7G5T7</accession>
<dbReference type="eggNOG" id="KOG1426">
    <property type="taxonomic scope" value="Eukaryota"/>
</dbReference>